<protein>
    <submittedName>
        <fullName evidence="1">Uncharacterized protein</fullName>
    </submittedName>
</protein>
<comment type="caution">
    <text evidence="1">The sequence shown here is derived from an EMBL/GenBank/DDBJ whole genome shotgun (WGS) entry which is preliminary data.</text>
</comment>
<reference evidence="1" key="1">
    <citation type="journal article" date="2019" name="bioRxiv">
        <title>The Genome of the Zebra Mussel, Dreissena polymorpha: A Resource for Invasive Species Research.</title>
        <authorList>
            <person name="McCartney M.A."/>
            <person name="Auch B."/>
            <person name="Kono T."/>
            <person name="Mallez S."/>
            <person name="Zhang Y."/>
            <person name="Obille A."/>
            <person name="Becker A."/>
            <person name="Abrahante J.E."/>
            <person name="Garbe J."/>
            <person name="Badalamenti J.P."/>
            <person name="Herman A."/>
            <person name="Mangelson H."/>
            <person name="Liachko I."/>
            <person name="Sullivan S."/>
            <person name="Sone E.D."/>
            <person name="Koren S."/>
            <person name="Silverstein K.A.T."/>
            <person name="Beckman K.B."/>
            <person name="Gohl D.M."/>
        </authorList>
    </citation>
    <scope>NUCLEOTIDE SEQUENCE</scope>
    <source>
        <strain evidence="1">Duluth1</strain>
        <tissue evidence="1">Whole animal</tissue>
    </source>
</reference>
<reference evidence="1" key="2">
    <citation type="submission" date="2020-11" db="EMBL/GenBank/DDBJ databases">
        <authorList>
            <person name="McCartney M.A."/>
            <person name="Auch B."/>
            <person name="Kono T."/>
            <person name="Mallez S."/>
            <person name="Becker A."/>
            <person name="Gohl D.M."/>
            <person name="Silverstein K.A.T."/>
            <person name="Koren S."/>
            <person name="Bechman K.B."/>
            <person name="Herman A."/>
            <person name="Abrahante J.E."/>
            <person name="Garbe J."/>
        </authorList>
    </citation>
    <scope>NUCLEOTIDE SEQUENCE</scope>
    <source>
        <strain evidence="1">Duluth1</strain>
        <tissue evidence="1">Whole animal</tissue>
    </source>
</reference>
<organism evidence="1 2">
    <name type="scientific">Dreissena polymorpha</name>
    <name type="common">Zebra mussel</name>
    <name type="synonym">Mytilus polymorpha</name>
    <dbReference type="NCBI Taxonomy" id="45954"/>
    <lineage>
        <taxon>Eukaryota</taxon>
        <taxon>Metazoa</taxon>
        <taxon>Spiralia</taxon>
        <taxon>Lophotrochozoa</taxon>
        <taxon>Mollusca</taxon>
        <taxon>Bivalvia</taxon>
        <taxon>Autobranchia</taxon>
        <taxon>Heteroconchia</taxon>
        <taxon>Euheterodonta</taxon>
        <taxon>Imparidentia</taxon>
        <taxon>Neoheterodontei</taxon>
        <taxon>Myida</taxon>
        <taxon>Dreissenoidea</taxon>
        <taxon>Dreissenidae</taxon>
        <taxon>Dreissena</taxon>
    </lineage>
</organism>
<evidence type="ECO:0000313" key="1">
    <source>
        <dbReference type="EMBL" id="KAH3788774.1"/>
    </source>
</evidence>
<dbReference type="Proteomes" id="UP000828390">
    <property type="component" value="Unassembled WGS sequence"/>
</dbReference>
<keyword evidence="2" id="KW-1185">Reference proteome</keyword>
<dbReference type="AlphaFoldDB" id="A0A9D4EZW7"/>
<gene>
    <name evidence="1" type="ORF">DPMN_166922</name>
</gene>
<proteinExistence type="predicted"/>
<dbReference type="EMBL" id="JAIWYP010000008">
    <property type="protein sequence ID" value="KAH3788774.1"/>
    <property type="molecule type" value="Genomic_DNA"/>
</dbReference>
<evidence type="ECO:0000313" key="2">
    <source>
        <dbReference type="Proteomes" id="UP000828390"/>
    </source>
</evidence>
<accession>A0A9D4EZW7</accession>
<name>A0A9D4EZW7_DREPO</name>
<sequence>MSASKSETPNTFTCARPSIVFVYVRPRMLGCRSRCRTGYVNHGTGLIIALSPGLVAVPPNGFLLDRFLQLELQVEQLLLHYLNNIFTKSTQKN</sequence>